<name>A0AAW0F8T4_9APHY</name>
<evidence type="ECO:0000313" key="2">
    <source>
        <dbReference type="Proteomes" id="UP001385951"/>
    </source>
</evidence>
<evidence type="ECO:0000313" key="1">
    <source>
        <dbReference type="EMBL" id="KAK7677168.1"/>
    </source>
</evidence>
<protein>
    <submittedName>
        <fullName evidence="1">Uncharacterized protein</fullName>
    </submittedName>
</protein>
<organism evidence="1 2">
    <name type="scientific">Cerrena zonata</name>
    <dbReference type="NCBI Taxonomy" id="2478898"/>
    <lineage>
        <taxon>Eukaryota</taxon>
        <taxon>Fungi</taxon>
        <taxon>Dikarya</taxon>
        <taxon>Basidiomycota</taxon>
        <taxon>Agaricomycotina</taxon>
        <taxon>Agaricomycetes</taxon>
        <taxon>Polyporales</taxon>
        <taxon>Cerrenaceae</taxon>
        <taxon>Cerrena</taxon>
    </lineage>
</organism>
<dbReference type="EMBL" id="JASBNA010000094">
    <property type="protein sequence ID" value="KAK7677168.1"/>
    <property type="molecule type" value="Genomic_DNA"/>
</dbReference>
<dbReference type="AlphaFoldDB" id="A0AAW0F8T4"/>
<reference evidence="1 2" key="1">
    <citation type="submission" date="2022-09" db="EMBL/GenBank/DDBJ databases">
        <authorList>
            <person name="Palmer J.M."/>
        </authorList>
    </citation>
    <scope>NUCLEOTIDE SEQUENCE [LARGE SCALE GENOMIC DNA]</scope>
    <source>
        <strain evidence="1 2">DSM 7382</strain>
    </source>
</reference>
<accession>A0AAW0F8T4</accession>
<comment type="caution">
    <text evidence="1">The sequence shown here is derived from an EMBL/GenBank/DDBJ whole genome shotgun (WGS) entry which is preliminary data.</text>
</comment>
<dbReference type="Proteomes" id="UP001385951">
    <property type="component" value="Unassembled WGS sequence"/>
</dbReference>
<proteinExistence type="predicted"/>
<gene>
    <name evidence="1" type="ORF">QCA50_019877</name>
</gene>
<sequence>MLSTLSVSGETLKIFQYGTLASNEMLRRIQRYLNTEGDEWINYEEEDAANQDEDHLNDD</sequence>
<keyword evidence="2" id="KW-1185">Reference proteome</keyword>